<keyword evidence="4 10" id="KW-0378">Hydrolase</keyword>
<dbReference type="GO" id="GO:0005524">
    <property type="term" value="F:ATP binding"/>
    <property type="evidence" value="ECO:0007669"/>
    <property type="project" value="UniProtKB-UniRule"/>
</dbReference>
<sequence>MTAFEEFGVLPELGKATEEMDWTLPTDVQAEAIPLILGGGDVLMAAETGSGKTGAFCLPILQIVWETLKDLQEGKTSKVITQVSSEWTMSFFDRTDALAVTPDGLRCQSRDQNGWHGCRATKGVHTKGAFYYEATVTDEGLCRVGWSTQAVSTFGLAIDIRYFSRGMAKSNAKQFDDYGSAYGMNDVIGCLLNLNAGEIRYTKNGEDLGLAFKLDQSRRSDCYFPAVPADYVAVCQAPKEHMRLNVVTAVTVTDAAPVSNAPQAIIIEVGLRLIHSISQQTTWPSVRRQRTHETERGHRRHSHRRGARQQRASGHYYRGRPSPHTQHQPADYVAVCQAPKEHMRLNVVTAVTVTDAAPVSNAPQAIIIEPSRELAEQTCTQITKFKKYLENPQVRELLVVGGVNVKDQISALNSGVDIVVGTPGRLEDLISGGYLALTHCRFFVLDEADGLLKAGYNELIERLHRQIPKITSDGRRLQMVVCSATLHAFEVKKMAEKIMHFPTWVDLKGEDAVPDTVHHCVVNVDPQQDRTWETLRKSGITTPETLSEAVKILKGEYCIRAIREHKMDRALIFCRTKLDCDNLERYLKSYGNEFSCVCLHGDRKPQERKANLETFKQVKVKFLICTDVAARGIDISGLPFMINITLPDEKSNYVHRIGRVGRAERMGLAISLVWYHGEWCSSRGKNCWNTNLTTDRPKGCCVWYNEPQDLKVPTNEFDGKVTYGQKRRQIGSGYQTQVYYLKMHHKVSVA</sequence>
<evidence type="ECO:0000256" key="11">
    <source>
        <dbReference type="SAM" id="MobiDB-lite"/>
    </source>
</evidence>
<dbReference type="InterPro" id="IPR014014">
    <property type="entry name" value="RNA_helicase_DEAD_Q_motif"/>
</dbReference>
<dbReference type="InterPro" id="IPR011545">
    <property type="entry name" value="DEAD/DEAH_box_helicase_dom"/>
</dbReference>
<accession>A0A0L7LTC3</accession>
<dbReference type="FunFam" id="3.40.50.300:FF:000716">
    <property type="entry name" value="ATP-dependent RNA helicase DDX1"/>
    <property type="match status" value="1"/>
</dbReference>
<keyword evidence="5 10" id="KW-0347">Helicase</keyword>
<evidence type="ECO:0000256" key="9">
    <source>
        <dbReference type="PROSITE-ProRule" id="PRU00552"/>
    </source>
</evidence>
<keyword evidence="17" id="KW-1185">Reference proteome</keyword>
<feature type="compositionally biased region" description="Basic residues" evidence="11">
    <location>
        <begin position="297"/>
        <end position="308"/>
    </location>
</feature>
<feature type="region of interest" description="Disordered" evidence="11">
    <location>
        <begin position="283"/>
        <end position="328"/>
    </location>
</feature>
<evidence type="ECO:0000256" key="3">
    <source>
        <dbReference type="ARBA" id="ARBA00022741"/>
    </source>
</evidence>
<feature type="domain" description="Helicase C-terminal" evidence="14">
    <location>
        <begin position="545"/>
        <end position="708"/>
    </location>
</feature>
<dbReference type="CDD" id="cd17938">
    <property type="entry name" value="DEADc_DDX1"/>
    <property type="match status" value="1"/>
</dbReference>
<evidence type="ECO:0000259" key="13">
    <source>
        <dbReference type="PROSITE" id="PS51192"/>
    </source>
</evidence>
<dbReference type="Pfam" id="PF00270">
    <property type="entry name" value="DEAD"/>
    <property type="match status" value="2"/>
</dbReference>
<dbReference type="InterPro" id="IPR014001">
    <property type="entry name" value="Helicase_ATP-bd"/>
</dbReference>
<comment type="function">
    <text evidence="10">RNA helicase.</text>
</comment>
<evidence type="ECO:0000259" key="15">
    <source>
        <dbReference type="PROSITE" id="PS51195"/>
    </source>
</evidence>
<dbReference type="InterPro" id="IPR027417">
    <property type="entry name" value="P-loop_NTPase"/>
</dbReference>
<evidence type="ECO:0000256" key="7">
    <source>
        <dbReference type="ARBA" id="ARBA00022840"/>
    </source>
</evidence>
<dbReference type="InterPro" id="IPR001870">
    <property type="entry name" value="B30.2/SPRY"/>
</dbReference>
<reference evidence="16 17" key="1">
    <citation type="journal article" date="2015" name="Genome Biol. Evol.">
        <title>The genome of winter moth (Operophtera brumata) provides a genomic perspective on sexual dimorphism and phenology.</title>
        <authorList>
            <person name="Derks M.F."/>
            <person name="Smit S."/>
            <person name="Salis L."/>
            <person name="Schijlen E."/>
            <person name="Bossers A."/>
            <person name="Mateman C."/>
            <person name="Pijl A.S."/>
            <person name="de Ridder D."/>
            <person name="Groenen M.A."/>
            <person name="Visser M.E."/>
            <person name="Megens H.J."/>
        </authorList>
    </citation>
    <scope>NUCLEOTIDE SEQUENCE [LARGE SCALE GENOMIC DNA]</scope>
    <source>
        <strain evidence="16">WM2013NL</strain>
        <tissue evidence="16">Head and thorax</tissue>
    </source>
</reference>
<feature type="short sequence motif" description="Q motif" evidence="9">
    <location>
        <begin position="2"/>
        <end position="30"/>
    </location>
</feature>
<dbReference type="EMBL" id="JTDY01000139">
    <property type="protein sequence ID" value="KOB78634.1"/>
    <property type="molecule type" value="Genomic_DNA"/>
</dbReference>
<dbReference type="SMART" id="SM00487">
    <property type="entry name" value="DEXDc"/>
    <property type="match status" value="1"/>
</dbReference>
<comment type="similarity">
    <text evidence="1">Belongs to the DEAD box helicase family. DDX1 subfamily.</text>
</comment>
<evidence type="ECO:0000256" key="6">
    <source>
        <dbReference type="ARBA" id="ARBA00022839"/>
    </source>
</evidence>
<evidence type="ECO:0000256" key="4">
    <source>
        <dbReference type="ARBA" id="ARBA00022801"/>
    </source>
</evidence>
<dbReference type="InterPro" id="IPR043136">
    <property type="entry name" value="B30.2/SPRY_sf"/>
</dbReference>
<comment type="caution">
    <text evidence="16">The sequence shown here is derived from an EMBL/GenBank/DDBJ whole genome shotgun (WGS) entry which is preliminary data.</text>
</comment>
<dbReference type="SMART" id="SM00449">
    <property type="entry name" value="SPRY"/>
    <property type="match status" value="1"/>
</dbReference>
<organism evidence="16 17">
    <name type="scientific">Operophtera brumata</name>
    <name type="common">Winter moth</name>
    <name type="synonym">Phalaena brumata</name>
    <dbReference type="NCBI Taxonomy" id="104452"/>
    <lineage>
        <taxon>Eukaryota</taxon>
        <taxon>Metazoa</taxon>
        <taxon>Ecdysozoa</taxon>
        <taxon>Arthropoda</taxon>
        <taxon>Hexapoda</taxon>
        <taxon>Insecta</taxon>
        <taxon>Pterygota</taxon>
        <taxon>Neoptera</taxon>
        <taxon>Endopterygota</taxon>
        <taxon>Lepidoptera</taxon>
        <taxon>Glossata</taxon>
        <taxon>Ditrysia</taxon>
        <taxon>Geometroidea</taxon>
        <taxon>Geometridae</taxon>
        <taxon>Larentiinae</taxon>
        <taxon>Operophtera</taxon>
    </lineage>
</organism>
<dbReference type="PROSITE" id="PS50188">
    <property type="entry name" value="B302_SPRY"/>
    <property type="match status" value="1"/>
</dbReference>
<dbReference type="AlphaFoldDB" id="A0A0L7LTC3"/>
<keyword evidence="3 10" id="KW-0547">Nucleotide-binding</keyword>
<dbReference type="InterPro" id="IPR001650">
    <property type="entry name" value="Helicase_C-like"/>
</dbReference>
<dbReference type="PANTHER" id="PTHR24031">
    <property type="entry name" value="RNA HELICASE"/>
    <property type="match status" value="1"/>
</dbReference>
<dbReference type="GO" id="GO:0003724">
    <property type="term" value="F:RNA helicase activity"/>
    <property type="evidence" value="ECO:0007669"/>
    <property type="project" value="UniProtKB-EC"/>
</dbReference>
<comment type="catalytic activity">
    <reaction evidence="10">
        <text>ATP + H2O = ADP + phosphate + H(+)</text>
        <dbReference type="Rhea" id="RHEA:13065"/>
        <dbReference type="ChEBI" id="CHEBI:15377"/>
        <dbReference type="ChEBI" id="CHEBI:15378"/>
        <dbReference type="ChEBI" id="CHEBI:30616"/>
        <dbReference type="ChEBI" id="CHEBI:43474"/>
        <dbReference type="ChEBI" id="CHEBI:456216"/>
        <dbReference type="EC" id="3.6.4.13"/>
    </reaction>
</comment>
<dbReference type="Proteomes" id="UP000037510">
    <property type="component" value="Unassembled WGS sequence"/>
</dbReference>
<feature type="domain" description="B30.2/SPRY" evidence="12">
    <location>
        <begin position="67"/>
        <end position="241"/>
    </location>
</feature>
<feature type="domain" description="Helicase ATP-binding" evidence="13">
    <location>
        <begin position="352"/>
        <end position="504"/>
    </location>
</feature>
<dbReference type="CDD" id="cd12873">
    <property type="entry name" value="SPRY_DDX1"/>
    <property type="match status" value="1"/>
</dbReference>
<name>A0A0L7LTC3_OPEBR</name>
<dbReference type="PROSITE" id="PS51194">
    <property type="entry name" value="HELICASE_CTER"/>
    <property type="match status" value="1"/>
</dbReference>
<proteinExistence type="inferred from homology"/>
<protein>
    <recommendedName>
        <fullName evidence="10">ATP-dependent RNA helicase</fullName>
        <ecNumber evidence="10">3.6.4.13</ecNumber>
    </recommendedName>
</protein>
<keyword evidence="2" id="KW-0540">Nuclease</keyword>
<keyword evidence="8 10" id="KW-0694">RNA-binding</keyword>
<evidence type="ECO:0000259" key="12">
    <source>
        <dbReference type="PROSITE" id="PS50188"/>
    </source>
</evidence>
<dbReference type="Pfam" id="PF00622">
    <property type="entry name" value="SPRY"/>
    <property type="match status" value="1"/>
</dbReference>
<dbReference type="PROSITE" id="PS51192">
    <property type="entry name" value="HELICASE_ATP_BIND_1"/>
    <property type="match status" value="1"/>
</dbReference>
<feature type="domain" description="DEAD-box RNA helicase Q" evidence="15">
    <location>
        <begin position="2"/>
        <end position="30"/>
    </location>
</feature>
<dbReference type="FunFam" id="3.40.50.300:FF:000652">
    <property type="entry name" value="ATP-dependent RNA helicase DDX1"/>
    <property type="match status" value="1"/>
</dbReference>
<dbReference type="InterPro" id="IPR003877">
    <property type="entry name" value="SPRY_dom"/>
</dbReference>
<dbReference type="STRING" id="104452.A0A0L7LTC3"/>
<dbReference type="GO" id="GO:0003723">
    <property type="term" value="F:RNA binding"/>
    <property type="evidence" value="ECO:0007669"/>
    <property type="project" value="UniProtKB-UniRule"/>
</dbReference>
<dbReference type="CDD" id="cd18787">
    <property type="entry name" value="SF2_C_DEAD"/>
    <property type="match status" value="1"/>
</dbReference>
<dbReference type="InterPro" id="IPR013320">
    <property type="entry name" value="ConA-like_dom_sf"/>
</dbReference>
<dbReference type="SUPFAM" id="SSF49899">
    <property type="entry name" value="Concanavalin A-like lectins/glucanases"/>
    <property type="match status" value="1"/>
</dbReference>
<evidence type="ECO:0000259" key="14">
    <source>
        <dbReference type="PROSITE" id="PS51194"/>
    </source>
</evidence>
<dbReference type="Gene3D" id="3.40.50.300">
    <property type="entry name" value="P-loop containing nucleotide triphosphate hydrolases"/>
    <property type="match status" value="3"/>
</dbReference>
<dbReference type="PROSITE" id="PS51195">
    <property type="entry name" value="Q_MOTIF"/>
    <property type="match status" value="1"/>
</dbReference>
<dbReference type="EC" id="3.6.4.13" evidence="10"/>
<keyword evidence="7 10" id="KW-0067">ATP-binding</keyword>
<dbReference type="Pfam" id="PF00271">
    <property type="entry name" value="Helicase_C"/>
    <property type="match status" value="1"/>
</dbReference>
<dbReference type="Gene3D" id="2.60.120.920">
    <property type="match status" value="1"/>
</dbReference>
<keyword evidence="6" id="KW-0269">Exonuclease</keyword>
<dbReference type="GO" id="GO:0004527">
    <property type="term" value="F:exonuclease activity"/>
    <property type="evidence" value="ECO:0007669"/>
    <property type="project" value="UniProtKB-KW"/>
</dbReference>
<comment type="domain">
    <text evidence="10">The helicase domain is involved in the stimulation of RELA transcriptional activity.</text>
</comment>
<gene>
    <name evidence="16" type="ORF">OBRU01_01297</name>
</gene>
<evidence type="ECO:0000256" key="8">
    <source>
        <dbReference type="ARBA" id="ARBA00022884"/>
    </source>
</evidence>
<dbReference type="SMART" id="SM00490">
    <property type="entry name" value="HELICc"/>
    <property type="match status" value="1"/>
</dbReference>
<evidence type="ECO:0000313" key="16">
    <source>
        <dbReference type="EMBL" id="KOB78634.1"/>
    </source>
</evidence>
<evidence type="ECO:0000256" key="10">
    <source>
        <dbReference type="RuleBase" id="RU365068"/>
    </source>
</evidence>
<evidence type="ECO:0000256" key="1">
    <source>
        <dbReference type="ARBA" id="ARBA00008765"/>
    </source>
</evidence>
<evidence type="ECO:0000256" key="2">
    <source>
        <dbReference type="ARBA" id="ARBA00022722"/>
    </source>
</evidence>
<dbReference type="SUPFAM" id="SSF52540">
    <property type="entry name" value="P-loop containing nucleoside triphosphate hydrolases"/>
    <property type="match status" value="2"/>
</dbReference>
<evidence type="ECO:0000256" key="5">
    <source>
        <dbReference type="ARBA" id="ARBA00022806"/>
    </source>
</evidence>
<evidence type="ECO:0000313" key="17">
    <source>
        <dbReference type="Proteomes" id="UP000037510"/>
    </source>
</evidence>